<organism evidence="1 2">
    <name type="scientific">Trametes sanguinea</name>
    <dbReference type="NCBI Taxonomy" id="158606"/>
    <lineage>
        <taxon>Eukaryota</taxon>
        <taxon>Fungi</taxon>
        <taxon>Dikarya</taxon>
        <taxon>Basidiomycota</taxon>
        <taxon>Agaricomycotina</taxon>
        <taxon>Agaricomycetes</taxon>
        <taxon>Polyporales</taxon>
        <taxon>Polyporaceae</taxon>
        <taxon>Trametes</taxon>
    </lineage>
</organism>
<reference evidence="1" key="1">
    <citation type="submission" date="2022-08" db="EMBL/GenBank/DDBJ databases">
        <title>Genome Sequence of Pycnoporus sanguineus.</title>
        <authorList>
            <person name="Buettner E."/>
        </authorList>
    </citation>
    <scope>NUCLEOTIDE SEQUENCE</scope>
    <source>
        <strain evidence="1">CG-C14</strain>
    </source>
</reference>
<evidence type="ECO:0000313" key="1">
    <source>
        <dbReference type="EMBL" id="KAJ2977603.1"/>
    </source>
</evidence>
<sequence>MFLSDTERLQYRLEPTPDIIDAAWDTIQDHEHAIDDLEDRIQDLLHQVQNLRYDQAKHRAAIERCKGLITLARRLPEELLIKIFEHCIEDGWTRAPVVVSHVCSAWRKAALAPKVWSHVYVNARSCSRSKSSKPSSPSAFISFSMPSSSTSSSSESSESASLGSEPSSSSTSSSDSSEELSARCCTLLGFSGDLL</sequence>
<comment type="caution">
    <text evidence="1">The sequence shown here is derived from an EMBL/GenBank/DDBJ whole genome shotgun (WGS) entry which is preliminary data.</text>
</comment>
<gene>
    <name evidence="1" type="ORF">NUW54_g11399</name>
</gene>
<proteinExistence type="predicted"/>
<dbReference type="Proteomes" id="UP001144978">
    <property type="component" value="Unassembled WGS sequence"/>
</dbReference>
<evidence type="ECO:0000313" key="2">
    <source>
        <dbReference type="Proteomes" id="UP001144978"/>
    </source>
</evidence>
<name>A0ACC1NFL7_9APHY</name>
<protein>
    <submittedName>
        <fullName evidence="1">Uncharacterized protein</fullName>
    </submittedName>
</protein>
<dbReference type="EMBL" id="JANSHE010004434">
    <property type="protein sequence ID" value="KAJ2977603.1"/>
    <property type="molecule type" value="Genomic_DNA"/>
</dbReference>
<keyword evidence="2" id="KW-1185">Reference proteome</keyword>
<accession>A0ACC1NFL7</accession>